<feature type="transmembrane region" description="Helical" evidence="7">
    <location>
        <begin position="217"/>
        <end position="238"/>
    </location>
</feature>
<dbReference type="Pfam" id="PF00950">
    <property type="entry name" value="ABC-3"/>
    <property type="match status" value="1"/>
</dbReference>
<organism evidence="8 9">
    <name type="scientific">Effusibacillus dendaii</name>
    <dbReference type="NCBI Taxonomy" id="2743772"/>
    <lineage>
        <taxon>Bacteria</taxon>
        <taxon>Bacillati</taxon>
        <taxon>Bacillota</taxon>
        <taxon>Bacilli</taxon>
        <taxon>Bacillales</taxon>
        <taxon>Alicyclobacillaceae</taxon>
        <taxon>Effusibacillus</taxon>
    </lineage>
</organism>
<name>A0A7I8DBU6_9BACL</name>
<evidence type="ECO:0000313" key="9">
    <source>
        <dbReference type="Proteomes" id="UP000593802"/>
    </source>
</evidence>
<feature type="transmembrane region" description="Helical" evidence="7">
    <location>
        <begin position="161"/>
        <end position="184"/>
    </location>
</feature>
<evidence type="ECO:0000256" key="1">
    <source>
        <dbReference type="ARBA" id="ARBA00004141"/>
    </source>
</evidence>
<feature type="transmembrane region" description="Helical" evidence="7">
    <location>
        <begin position="131"/>
        <end position="149"/>
    </location>
</feature>
<dbReference type="SUPFAM" id="SSF81345">
    <property type="entry name" value="ABC transporter involved in vitamin B12 uptake, BtuC"/>
    <property type="match status" value="1"/>
</dbReference>
<gene>
    <name evidence="8" type="primary">zurM</name>
    <name evidence="8" type="ORF">skT53_09750</name>
</gene>
<proteinExistence type="inferred from homology"/>
<evidence type="ECO:0000256" key="2">
    <source>
        <dbReference type="ARBA" id="ARBA00008034"/>
    </source>
</evidence>
<dbReference type="PANTHER" id="PTHR30477">
    <property type="entry name" value="ABC-TRANSPORTER METAL-BINDING PROTEIN"/>
    <property type="match status" value="1"/>
</dbReference>
<evidence type="ECO:0000256" key="3">
    <source>
        <dbReference type="ARBA" id="ARBA00022692"/>
    </source>
</evidence>
<evidence type="ECO:0000256" key="5">
    <source>
        <dbReference type="ARBA" id="ARBA00023136"/>
    </source>
</evidence>
<keyword evidence="9" id="KW-1185">Reference proteome</keyword>
<evidence type="ECO:0000313" key="8">
    <source>
        <dbReference type="EMBL" id="BCJ85990.1"/>
    </source>
</evidence>
<feature type="transmembrane region" description="Helical" evidence="7">
    <location>
        <begin position="190"/>
        <end position="210"/>
    </location>
</feature>
<dbReference type="CDD" id="cd06550">
    <property type="entry name" value="TM_ABC_iron-siderophores_like"/>
    <property type="match status" value="1"/>
</dbReference>
<dbReference type="PANTHER" id="PTHR30477:SF0">
    <property type="entry name" value="METAL TRANSPORT SYSTEM MEMBRANE PROTEIN TM_0125-RELATED"/>
    <property type="match status" value="1"/>
</dbReference>
<dbReference type="AlphaFoldDB" id="A0A7I8DBU6"/>
<feature type="transmembrane region" description="Helical" evidence="7">
    <location>
        <begin position="88"/>
        <end position="111"/>
    </location>
</feature>
<dbReference type="GO" id="GO:0010043">
    <property type="term" value="P:response to zinc ion"/>
    <property type="evidence" value="ECO:0007669"/>
    <property type="project" value="TreeGrafter"/>
</dbReference>
<dbReference type="InterPro" id="IPR001626">
    <property type="entry name" value="ABC_TroCD"/>
</dbReference>
<keyword evidence="5 7" id="KW-0472">Membrane</keyword>
<accession>A0A7I8DBU6</accession>
<comment type="subcellular location">
    <subcellularLocation>
        <location evidence="6">Cell membrane</location>
        <topology evidence="6">Multi-pass membrane protein</topology>
    </subcellularLocation>
    <subcellularLocation>
        <location evidence="1">Membrane</location>
        <topology evidence="1">Multi-pass membrane protein</topology>
    </subcellularLocation>
</comment>
<keyword evidence="6" id="KW-0813">Transport</keyword>
<keyword evidence="4 7" id="KW-1133">Transmembrane helix</keyword>
<feature type="transmembrane region" description="Helical" evidence="7">
    <location>
        <begin position="12"/>
        <end position="32"/>
    </location>
</feature>
<dbReference type="Proteomes" id="UP000593802">
    <property type="component" value="Chromosome"/>
</dbReference>
<dbReference type="GO" id="GO:0055085">
    <property type="term" value="P:transmembrane transport"/>
    <property type="evidence" value="ECO:0007669"/>
    <property type="project" value="InterPro"/>
</dbReference>
<feature type="transmembrane region" description="Helical" evidence="7">
    <location>
        <begin position="244"/>
        <end position="261"/>
    </location>
</feature>
<dbReference type="GO" id="GO:0043190">
    <property type="term" value="C:ATP-binding cassette (ABC) transporter complex"/>
    <property type="evidence" value="ECO:0007669"/>
    <property type="project" value="InterPro"/>
</dbReference>
<keyword evidence="3 6" id="KW-0812">Transmembrane</keyword>
<evidence type="ECO:0000256" key="6">
    <source>
        <dbReference type="RuleBase" id="RU003943"/>
    </source>
</evidence>
<dbReference type="EMBL" id="AP023366">
    <property type="protein sequence ID" value="BCJ85990.1"/>
    <property type="molecule type" value="Genomic_DNA"/>
</dbReference>
<reference evidence="8 9" key="1">
    <citation type="submission" date="2020-08" db="EMBL/GenBank/DDBJ databases">
        <title>Complete Genome Sequence of Effusibacillus dendaii Strain skT53, Isolated from Farmland soil.</title>
        <authorList>
            <person name="Konishi T."/>
            <person name="Kawasaki H."/>
        </authorList>
    </citation>
    <scope>NUCLEOTIDE SEQUENCE [LARGE SCALE GENOMIC DNA]</scope>
    <source>
        <strain evidence="9">skT53</strain>
    </source>
</reference>
<evidence type="ECO:0000256" key="7">
    <source>
        <dbReference type="SAM" id="Phobius"/>
    </source>
</evidence>
<sequence length="270" mass="28824">MEIFQYDFMIRAVLAGILIAVMCPLIGSFLIVRRLSLVADTLAHVSLAGVAAGMLMGVYPILTAMGFAFIGSLFIEQLRKAYKTFGELSIAIVLSAGLAIAVVLIGLGKGFNLDVFSYLFGSIVAVSKQDLWFVFGVATATLIFVGVFYKKLFAMSFDEEHAQLSGVSVYLLNLLFMMMTALIVSVSIRIVGVLLVSSLIVIPVAASMQLAKSFRALILTSVGIALIGVLGGLTSSFYLNLAPGGTIVLVMLLFLIGAISLRKTVLKEGY</sequence>
<evidence type="ECO:0000256" key="4">
    <source>
        <dbReference type="ARBA" id="ARBA00022989"/>
    </source>
</evidence>
<comment type="similarity">
    <text evidence="2 6">Belongs to the ABC-3 integral membrane protein family.</text>
</comment>
<dbReference type="KEGG" id="eff:skT53_09750"/>
<dbReference type="InterPro" id="IPR037294">
    <property type="entry name" value="ABC_BtuC-like"/>
</dbReference>
<protein>
    <submittedName>
        <fullName evidence="8">Metal ABC transporter permease</fullName>
    </submittedName>
</protein>
<dbReference type="Gene3D" id="1.10.3470.10">
    <property type="entry name" value="ABC transporter involved in vitamin B12 uptake, BtuC"/>
    <property type="match status" value="1"/>
</dbReference>
<feature type="transmembrane region" description="Helical" evidence="7">
    <location>
        <begin position="52"/>
        <end position="76"/>
    </location>
</feature>